<accession>D3E4H2</accession>
<organism evidence="2 3">
    <name type="scientific">Methanobrevibacter ruminantium (strain ATCC 35063 / DSM 1093 / JCM 13430 / OCM 146 / M1)</name>
    <name type="common">Methanobacterium ruminantium</name>
    <dbReference type="NCBI Taxonomy" id="634498"/>
    <lineage>
        <taxon>Archaea</taxon>
        <taxon>Methanobacteriati</taxon>
        <taxon>Methanobacteriota</taxon>
        <taxon>Methanomada group</taxon>
        <taxon>Methanobacteria</taxon>
        <taxon>Methanobacteriales</taxon>
        <taxon>Methanobacteriaceae</taxon>
        <taxon>Methanobrevibacter</taxon>
    </lineage>
</organism>
<feature type="transmembrane region" description="Helical" evidence="1">
    <location>
        <begin position="6"/>
        <end position="26"/>
    </location>
</feature>
<name>D3E4H2_METRM</name>
<dbReference type="KEGG" id="mru:mru_0016"/>
<dbReference type="EMBL" id="CP001719">
    <property type="protein sequence ID" value="ADC45868.1"/>
    <property type="molecule type" value="Genomic_DNA"/>
</dbReference>
<dbReference type="OrthoDB" id="379475at2157"/>
<evidence type="ECO:0000313" key="3">
    <source>
        <dbReference type="Proteomes" id="UP000008680"/>
    </source>
</evidence>
<dbReference type="Proteomes" id="UP000008680">
    <property type="component" value="Chromosome"/>
</dbReference>
<keyword evidence="1" id="KW-0472">Membrane</keyword>
<sequence>MNKKLIEYLIIATVIILILYGCYSLIDYQSNGYQFRMVNATDSMNISCPSSSAYSVSGDTVEFRNGLNSFYNMDVSKLNSSDGKVKNILNQYSKFHKSGTLDLKNETCYVLTVELEDDKGFNYHSMIISVDSFDKDSLSFNKEATVYLFDGNNREFVVDTVYGSQVVI</sequence>
<dbReference type="STRING" id="634498.mru_0016"/>
<proteinExistence type="predicted"/>
<dbReference type="GeneID" id="8769633"/>
<evidence type="ECO:0000256" key="1">
    <source>
        <dbReference type="SAM" id="Phobius"/>
    </source>
</evidence>
<dbReference type="AlphaFoldDB" id="D3E4H2"/>
<evidence type="ECO:0000313" key="2">
    <source>
        <dbReference type="EMBL" id="ADC45868.1"/>
    </source>
</evidence>
<keyword evidence="1" id="KW-1133">Transmembrane helix</keyword>
<dbReference type="RefSeq" id="WP_012954824.1">
    <property type="nucleotide sequence ID" value="NC_013790.1"/>
</dbReference>
<dbReference type="HOGENOM" id="CLU_1582926_0_0_2"/>
<dbReference type="PATRIC" id="fig|634498.28.peg.17"/>
<protein>
    <submittedName>
        <fullName evidence="2">Uncharacterized protein</fullName>
    </submittedName>
</protein>
<reference evidence="2 3" key="1">
    <citation type="journal article" date="2010" name="PLoS ONE">
        <title>The genome sequence of the rumen methanogen Methanobrevibacter ruminantium reveals new possibilities for controlling ruminant methane emissions.</title>
        <authorList>
            <person name="Leahy S.C."/>
            <person name="Kelly W.J."/>
            <person name="Altermann E."/>
            <person name="Ronimus R.S."/>
            <person name="Yeoman C.J."/>
            <person name="Pacheco D.M."/>
            <person name="Li D."/>
            <person name="Kong Z."/>
            <person name="McTavish S."/>
            <person name="Sang C."/>
            <person name="Lambie S.C."/>
            <person name="Janssen P.H."/>
            <person name="Dey D."/>
            <person name="Attwood G.T."/>
        </authorList>
    </citation>
    <scope>NUCLEOTIDE SEQUENCE [LARGE SCALE GENOMIC DNA]</scope>
    <source>
        <strain evidence="3">ATCC 35063 / DSM 1093 / JCM 13430 / OCM 146 / M1</strain>
    </source>
</reference>
<keyword evidence="3" id="KW-1185">Reference proteome</keyword>
<dbReference type="PROSITE" id="PS51257">
    <property type="entry name" value="PROKAR_LIPOPROTEIN"/>
    <property type="match status" value="1"/>
</dbReference>
<gene>
    <name evidence="2" type="ordered locus">mru_0016</name>
</gene>
<keyword evidence="1" id="KW-0812">Transmembrane</keyword>